<dbReference type="InterPro" id="IPR000640">
    <property type="entry name" value="EFG_V-like"/>
</dbReference>
<dbReference type="Pfam" id="PF14492">
    <property type="entry name" value="EFG_III"/>
    <property type="match status" value="1"/>
</dbReference>
<dbReference type="InterPro" id="IPR035649">
    <property type="entry name" value="EFG_V"/>
</dbReference>
<dbReference type="HOGENOM" id="CLU_002794_4_1_11"/>
<dbReference type="SUPFAM" id="SSF50447">
    <property type="entry name" value="Translation proteins"/>
    <property type="match status" value="1"/>
</dbReference>
<dbReference type="Gene3D" id="3.30.70.870">
    <property type="entry name" value="Elongation Factor G (Translational Gtpase), domain 3"/>
    <property type="match status" value="1"/>
</dbReference>
<dbReference type="InterPro" id="IPR053905">
    <property type="entry name" value="EF-G-like_DII"/>
</dbReference>
<dbReference type="Gene3D" id="3.30.230.10">
    <property type="match status" value="1"/>
</dbReference>
<dbReference type="SUPFAM" id="SSF54211">
    <property type="entry name" value="Ribosomal protein S5 domain 2-like"/>
    <property type="match status" value="1"/>
</dbReference>
<keyword evidence="4" id="KW-0251">Elongation factor</keyword>
<dbReference type="GO" id="GO:0003924">
    <property type="term" value="F:GTPase activity"/>
    <property type="evidence" value="ECO:0007669"/>
    <property type="project" value="InterPro"/>
</dbReference>
<dbReference type="FunFam" id="3.30.70.240:FF:000001">
    <property type="entry name" value="Elongation factor G"/>
    <property type="match status" value="1"/>
</dbReference>
<dbReference type="EMBL" id="CP002628">
    <property type="protein sequence ID" value="AEB06190.1"/>
    <property type="molecule type" value="Genomic_DNA"/>
</dbReference>
<evidence type="ECO:0000256" key="2">
    <source>
        <dbReference type="ARBA" id="ARBA00023134"/>
    </source>
</evidence>
<dbReference type="eggNOG" id="COG0480">
    <property type="taxonomic scope" value="Bacteria"/>
</dbReference>
<reference evidence="5" key="1">
    <citation type="journal article" date="2013" name="Stand. Genomic Sci.">
        <title>Complete genome sequence of Coriobacterium glomerans type strain (PW2(T)) from the midgut of Pyrrhocoris apterus L. (red soldier bug).</title>
        <authorList>
            <person name="Stackebrandt E."/>
            <person name="Zeytun A."/>
            <person name="Lapidus A."/>
            <person name="Nolan M."/>
            <person name="Lucas S."/>
            <person name="Hammon N."/>
            <person name="Deshpande S."/>
            <person name="Cheng J.F."/>
            <person name="Tapia R."/>
            <person name="Goodwin L.A."/>
            <person name="Pitluck S."/>
            <person name="Liolios K."/>
            <person name="Pagani I."/>
            <person name="Ivanova N."/>
            <person name="Mavromatis K."/>
            <person name="Mikhailova N."/>
            <person name="Huntemann M."/>
            <person name="Pati A."/>
            <person name="Chen A."/>
            <person name="Palaniappan K."/>
            <person name="Chang Y.J."/>
            <person name="Land M."/>
            <person name="Hauser L."/>
            <person name="Rohde M."/>
            <person name="Pukall R."/>
            <person name="Goker M."/>
            <person name="Detter J.C."/>
            <person name="Woyke T."/>
            <person name="Bristow J."/>
            <person name="Eisen J.A."/>
            <person name="Markowitz V."/>
            <person name="Hugenholtz P."/>
            <person name="Kyrpides N.C."/>
            <person name="Klenk H.P."/>
        </authorList>
    </citation>
    <scope>NUCLEOTIDE SEQUENCE</scope>
    <source>
        <strain evidence="5">ATCC 49209 / DSM 20642 / JCM 10262 / PW2</strain>
    </source>
</reference>
<dbReference type="KEGG" id="cgo:Corgl_0061"/>
<keyword evidence="5" id="KW-1185">Reference proteome</keyword>
<dbReference type="AlphaFoldDB" id="F2N6Z1"/>
<dbReference type="FunFam" id="3.30.230.10:FF:000003">
    <property type="entry name" value="Elongation factor G"/>
    <property type="match status" value="1"/>
</dbReference>
<dbReference type="InterPro" id="IPR014721">
    <property type="entry name" value="Ribsml_uS5_D2-typ_fold_subgr"/>
</dbReference>
<protein>
    <submittedName>
        <fullName evidence="4">Translation elongation factor 2 (EF-2/EF-G)</fullName>
    </submittedName>
</protein>
<evidence type="ECO:0000259" key="3">
    <source>
        <dbReference type="PROSITE" id="PS51722"/>
    </source>
</evidence>
<evidence type="ECO:0000313" key="5">
    <source>
        <dbReference type="Proteomes" id="UP000006851"/>
    </source>
</evidence>
<dbReference type="InterPro" id="IPR009000">
    <property type="entry name" value="Transl_B-barrel_sf"/>
</dbReference>
<name>F2N6Z1_CORGP</name>
<dbReference type="Proteomes" id="UP000006851">
    <property type="component" value="Chromosome"/>
</dbReference>
<gene>
    <name evidence="4" type="ordered locus">Corgl_0061</name>
</gene>
<dbReference type="PROSITE" id="PS51722">
    <property type="entry name" value="G_TR_2"/>
    <property type="match status" value="1"/>
</dbReference>
<dbReference type="GO" id="GO:0003746">
    <property type="term" value="F:translation elongation factor activity"/>
    <property type="evidence" value="ECO:0007669"/>
    <property type="project" value="UniProtKB-KW"/>
</dbReference>
<dbReference type="SMART" id="SM00889">
    <property type="entry name" value="EFG_IV"/>
    <property type="match status" value="1"/>
</dbReference>
<dbReference type="InterPro" id="IPR005517">
    <property type="entry name" value="Transl_elong_EFG/EF2_IV"/>
</dbReference>
<dbReference type="InterPro" id="IPR000795">
    <property type="entry name" value="T_Tr_GTP-bd_dom"/>
</dbReference>
<dbReference type="InterPro" id="IPR047872">
    <property type="entry name" value="EFG_IV"/>
</dbReference>
<dbReference type="InterPro" id="IPR041095">
    <property type="entry name" value="EFG_II"/>
</dbReference>
<dbReference type="Gene3D" id="2.40.30.10">
    <property type="entry name" value="Translation factors"/>
    <property type="match status" value="1"/>
</dbReference>
<dbReference type="GO" id="GO:0032790">
    <property type="term" value="P:ribosome disassembly"/>
    <property type="evidence" value="ECO:0007669"/>
    <property type="project" value="TreeGrafter"/>
</dbReference>
<keyword evidence="2" id="KW-0342">GTP-binding</keyword>
<dbReference type="Pfam" id="PF00009">
    <property type="entry name" value="GTP_EFTU"/>
    <property type="match status" value="1"/>
</dbReference>
<dbReference type="SMART" id="SM00838">
    <property type="entry name" value="EFG_C"/>
    <property type="match status" value="1"/>
</dbReference>
<dbReference type="Pfam" id="PF03764">
    <property type="entry name" value="EFG_IV"/>
    <property type="match status" value="1"/>
</dbReference>
<dbReference type="CDD" id="cd01434">
    <property type="entry name" value="EFG_mtEFG1_IV"/>
    <property type="match status" value="1"/>
</dbReference>
<feature type="domain" description="Tr-type G" evidence="3">
    <location>
        <begin position="7"/>
        <end position="278"/>
    </location>
</feature>
<dbReference type="SUPFAM" id="SSF54980">
    <property type="entry name" value="EF-G C-terminal domain-like"/>
    <property type="match status" value="2"/>
</dbReference>
<dbReference type="OrthoDB" id="9801472at2"/>
<dbReference type="PANTHER" id="PTHR43261">
    <property type="entry name" value="TRANSLATION ELONGATION FACTOR G-RELATED"/>
    <property type="match status" value="1"/>
</dbReference>
<dbReference type="CDD" id="cd03713">
    <property type="entry name" value="EFG_mtEFG_C"/>
    <property type="match status" value="1"/>
</dbReference>
<dbReference type="STRING" id="700015.Corgl_0061"/>
<evidence type="ECO:0000256" key="1">
    <source>
        <dbReference type="ARBA" id="ARBA00022741"/>
    </source>
</evidence>
<keyword evidence="4" id="KW-0648">Protein biosynthesis</keyword>
<sequence>MGAPKTGHVRNVVLVGQGGVGKTSLAEAMLHLSGKTARLGGHDGTKPTLDYDAEEVRREFSISTSIAPIDWKDVRVNVLDAPCYPDFIGDAYAAMSVCETALFVVDAAEGPQPTTVKLWYAAEDLRLARAVFVNREDKEDASFERTLEQLRERFGMRLGAVTIPWGEGPDFDGIIDLVRMRARRCVGTEQTEYDIPEEYRARAEAGHEALCELVAEADDELMMKYLDGDGLTQDELESLLSRAIAARIFVPVFAGSCVREQGVNSLMDEIAANFPSPVDYGEMPLVDGGSIKISSEDDRPVAFVFKTLSDPLQGRISFIKVLTGTLEPGLELICARTRKPERLAHLNVMCGRELTEVGHAYAGDIIVVPKLNAETGDTLSATGKIEAAAFRFPNSQYRIAIEADNRSEEEKLFTFIDRACIADPTMRTDRDEETGQTIISAVGEAQVSVLLNRLEERTKVSAHIVPIKIPYRETIRRTASAQGRHKKQTGGAGQFGDCWLRVEPLLSEEGVAEGYEFGDEVVGGRIPRGLIPAVDKGVQETMKEGIIAGYPLTGVRAVVYDGSYHPVDSNEMAFRSAARLALRKACSDADPVVLEPVEEITVTVPESYAGAVMGDISASRGHVTGMDADERGNTVVTAVAPYAELTDYSTRLRSISRGTGDFTMKRSGYAQVPHDVQERLVKTYEEARAQGR</sequence>
<dbReference type="PANTHER" id="PTHR43261:SF6">
    <property type="entry name" value="ELONGATION FACTOR G-LIKE PROTEIN"/>
    <property type="match status" value="1"/>
</dbReference>
<dbReference type="SUPFAM" id="SSF52540">
    <property type="entry name" value="P-loop containing nucleoside triphosphate hydrolases"/>
    <property type="match status" value="1"/>
</dbReference>
<dbReference type="NCBIfam" id="NF009381">
    <property type="entry name" value="PRK12740.1-5"/>
    <property type="match status" value="1"/>
</dbReference>
<accession>F2N6Z1</accession>
<dbReference type="GO" id="GO:0005525">
    <property type="term" value="F:GTP binding"/>
    <property type="evidence" value="ECO:0007669"/>
    <property type="project" value="UniProtKB-KW"/>
</dbReference>
<dbReference type="InterPro" id="IPR035647">
    <property type="entry name" value="EFG_III/V"/>
</dbReference>
<proteinExistence type="predicted"/>
<keyword evidence="1" id="KW-0547">Nucleotide-binding</keyword>
<dbReference type="InterPro" id="IPR027417">
    <property type="entry name" value="P-loop_NTPase"/>
</dbReference>
<evidence type="ECO:0000313" key="4">
    <source>
        <dbReference type="EMBL" id="AEB06190.1"/>
    </source>
</evidence>
<dbReference type="Pfam" id="PF22042">
    <property type="entry name" value="EF-G_D2"/>
    <property type="match status" value="1"/>
</dbReference>
<dbReference type="Gene3D" id="3.40.50.300">
    <property type="entry name" value="P-loop containing nucleotide triphosphate hydrolases"/>
    <property type="match status" value="1"/>
</dbReference>
<organism evidence="4 5">
    <name type="scientific">Coriobacterium glomerans (strain ATCC 49209 / DSM 20642 / JCM 10262 / PW2)</name>
    <dbReference type="NCBI Taxonomy" id="700015"/>
    <lineage>
        <taxon>Bacteria</taxon>
        <taxon>Bacillati</taxon>
        <taxon>Actinomycetota</taxon>
        <taxon>Coriobacteriia</taxon>
        <taxon>Coriobacteriales</taxon>
        <taxon>Coriobacteriaceae</taxon>
        <taxon>Coriobacterium</taxon>
    </lineage>
</organism>
<dbReference type="Pfam" id="PF00679">
    <property type="entry name" value="EFG_C"/>
    <property type="match status" value="1"/>
</dbReference>
<dbReference type="RefSeq" id="WP_013707933.1">
    <property type="nucleotide sequence ID" value="NC_015389.1"/>
</dbReference>
<dbReference type="Gene3D" id="3.30.70.240">
    <property type="match status" value="1"/>
</dbReference>
<dbReference type="InterPro" id="IPR020568">
    <property type="entry name" value="Ribosomal_Su5_D2-typ_SF"/>
</dbReference>